<keyword evidence="11" id="KW-0539">Nucleus</keyword>
<dbReference type="GO" id="GO:0003700">
    <property type="term" value="F:DNA-binding transcription factor activity"/>
    <property type="evidence" value="ECO:0007669"/>
    <property type="project" value="TreeGrafter"/>
</dbReference>
<keyword evidence="7" id="KW-0862">Zinc</keyword>
<feature type="region of interest" description="Disordered" evidence="13">
    <location>
        <begin position="350"/>
        <end position="418"/>
    </location>
</feature>
<dbReference type="SUPFAM" id="SSF57667">
    <property type="entry name" value="beta-beta-alpha zinc fingers"/>
    <property type="match status" value="1"/>
</dbReference>
<evidence type="ECO:0000256" key="1">
    <source>
        <dbReference type="ARBA" id="ARBA00003767"/>
    </source>
</evidence>
<evidence type="ECO:0000256" key="10">
    <source>
        <dbReference type="ARBA" id="ARBA00023163"/>
    </source>
</evidence>
<evidence type="ECO:0000256" key="8">
    <source>
        <dbReference type="ARBA" id="ARBA00023015"/>
    </source>
</evidence>
<dbReference type="InterPro" id="IPR036236">
    <property type="entry name" value="Znf_C2H2_sf"/>
</dbReference>
<feature type="region of interest" description="Disordered" evidence="13">
    <location>
        <begin position="23"/>
        <end position="54"/>
    </location>
</feature>
<reference evidence="16" key="1">
    <citation type="submission" date="2016-03" db="EMBL/GenBank/DDBJ databases">
        <authorList>
            <person name="Devillers H."/>
        </authorList>
    </citation>
    <scope>NUCLEOTIDE SEQUENCE [LARGE SCALE GENOMIC DNA]</scope>
</reference>
<evidence type="ECO:0000256" key="6">
    <source>
        <dbReference type="ARBA" id="ARBA00022771"/>
    </source>
</evidence>
<dbReference type="GO" id="GO:0008270">
    <property type="term" value="F:zinc ion binding"/>
    <property type="evidence" value="ECO:0007669"/>
    <property type="project" value="UniProtKB-KW"/>
</dbReference>
<accession>A0A1G4MF34</accession>
<dbReference type="InterPro" id="IPR013087">
    <property type="entry name" value="Znf_C2H2_type"/>
</dbReference>
<dbReference type="PANTHER" id="PTHR24404:SF114">
    <property type="entry name" value="KLUMPFUSS, ISOFORM B-RELATED"/>
    <property type="match status" value="1"/>
</dbReference>
<evidence type="ECO:0000259" key="14">
    <source>
        <dbReference type="PROSITE" id="PS50157"/>
    </source>
</evidence>
<keyword evidence="5" id="KW-0677">Repeat</keyword>
<evidence type="ECO:0000256" key="9">
    <source>
        <dbReference type="ARBA" id="ARBA00023125"/>
    </source>
</evidence>
<feature type="region of interest" description="Disordered" evidence="13">
    <location>
        <begin position="74"/>
        <end position="107"/>
    </location>
</feature>
<dbReference type="FunFam" id="3.30.160.60:FF:000736">
    <property type="entry name" value="Zinc finger protein 423"/>
    <property type="match status" value="1"/>
</dbReference>
<evidence type="ECO:0000256" key="4">
    <source>
        <dbReference type="ARBA" id="ARBA00022723"/>
    </source>
</evidence>
<dbReference type="FunFam" id="3.30.160.60:FF:000226">
    <property type="entry name" value="Zinc finger protein 236 variant"/>
    <property type="match status" value="1"/>
</dbReference>
<keyword evidence="9" id="KW-0238">DNA-binding</keyword>
<organism evidence="15 16">
    <name type="scientific">Lachancea fermentati</name>
    <name type="common">Zygosaccharomyces fermentati</name>
    <dbReference type="NCBI Taxonomy" id="4955"/>
    <lineage>
        <taxon>Eukaryota</taxon>
        <taxon>Fungi</taxon>
        <taxon>Dikarya</taxon>
        <taxon>Ascomycota</taxon>
        <taxon>Saccharomycotina</taxon>
        <taxon>Saccharomycetes</taxon>
        <taxon>Saccharomycetales</taxon>
        <taxon>Saccharomycetaceae</taxon>
        <taxon>Lachancea</taxon>
    </lineage>
</organism>
<dbReference type="GO" id="GO:0005634">
    <property type="term" value="C:nucleus"/>
    <property type="evidence" value="ECO:0007669"/>
    <property type="project" value="UniProtKB-SubCell"/>
</dbReference>
<feature type="domain" description="C2H2-type" evidence="14">
    <location>
        <begin position="449"/>
        <end position="476"/>
    </location>
</feature>
<evidence type="ECO:0000256" key="2">
    <source>
        <dbReference type="ARBA" id="ARBA00004123"/>
    </source>
</evidence>
<name>A0A1G4MF34_LACFM</name>
<dbReference type="STRING" id="4955.A0A1G4MF34"/>
<sequence>MTAEENQYGPEELLLFSNNSLDIRGGFQPERSAGETAANTPVADTPVTLKNNKVSTPTAMNELLAMLEDNSMLSQLSSGGESQQQTGSNTNSNSNSTGLSPQQILQEGGAAGGGVFRLDEHSVTLSPSIDPPVSEQPCIDPNLLSNANSYIDTGIADDGPTMDSLLDDFTYKRRPSELATPSIPALTQSRGSISHSIDFWNLPHDREHQNQRSLGLLPSSSLKSQRIPESQGGVSNAPFKIDNELTQLLNDYNLSYAHQKPGKVRTSSFNNTNNSRRGSISELNRVQKQRASMSLVDGNNPEVISKLYGDISNQRPKVSTLSWENAVMSDEDDEEDSALPAQRFIHPNMLNNDANHSLDNTSFDIGGATNVNPNQTTTTTTNSTSPQSSHSSNFKRKRQSISKPRPSKSSSPLDEEEKPFKCQECTKAFRRSEHLKRHIRSVHSSERPFHCSYCDKKFSRSDNLSQHLKTHKKHGDF</sequence>
<comment type="function">
    <text evidence="1">May be involved in transcriptional regulation.</text>
</comment>
<feature type="compositionally biased region" description="Low complexity" evidence="13">
    <location>
        <begin position="401"/>
        <end position="412"/>
    </location>
</feature>
<evidence type="ECO:0000256" key="12">
    <source>
        <dbReference type="PROSITE-ProRule" id="PRU00042"/>
    </source>
</evidence>
<feature type="domain" description="C2H2-type" evidence="14">
    <location>
        <begin position="420"/>
        <end position="448"/>
    </location>
</feature>
<evidence type="ECO:0000256" key="5">
    <source>
        <dbReference type="ARBA" id="ARBA00022737"/>
    </source>
</evidence>
<dbReference type="Proteomes" id="UP000190831">
    <property type="component" value="Chromosome F"/>
</dbReference>
<keyword evidence="10" id="KW-0804">Transcription</keyword>
<evidence type="ECO:0000256" key="13">
    <source>
        <dbReference type="SAM" id="MobiDB-lite"/>
    </source>
</evidence>
<feature type="compositionally biased region" description="Low complexity" evidence="13">
    <location>
        <begin position="74"/>
        <end position="98"/>
    </location>
</feature>
<evidence type="ECO:0000256" key="7">
    <source>
        <dbReference type="ARBA" id="ARBA00022833"/>
    </source>
</evidence>
<protein>
    <submittedName>
        <fullName evidence="15">LAFE_0F06876g1_1</fullName>
    </submittedName>
</protein>
<keyword evidence="16" id="KW-1185">Reference proteome</keyword>
<keyword evidence="6 12" id="KW-0863">Zinc-finger</keyword>
<dbReference type="OrthoDB" id="654211at2759"/>
<dbReference type="GO" id="GO:0000978">
    <property type="term" value="F:RNA polymerase II cis-regulatory region sequence-specific DNA binding"/>
    <property type="evidence" value="ECO:0007669"/>
    <property type="project" value="TreeGrafter"/>
</dbReference>
<dbReference type="PANTHER" id="PTHR24404">
    <property type="entry name" value="ZINC FINGER PROTEIN"/>
    <property type="match status" value="1"/>
</dbReference>
<comment type="subcellular location">
    <subcellularLocation>
        <location evidence="2">Nucleus</location>
    </subcellularLocation>
</comment>
<dbReference type="InterPro" id="IPR050589">
    <property type="entry name" value="Ikaros_C2H2-ZF"/>
</dbReference>
<dbReference type="GO" id="GO:0006357">
    <property type="term" value="P:regulation of transcription by RNA polymerase II"/>
    <property type="evidence" value="ECO:0007669"/>
    <property type="project" value="TreeGrafter"/>
</dbReference>
<dbReference type="Gene3D" id="3.30.160.60">
    <property type="entry name" value="Classic Zinc Finger"/>
    <property type="match status" value="2"/>
</dbReference>
<gene>
    <name evidence="15" type="ORF">LAFE_0F06876G</name>
</gene>
<evidence type="ECO:0000313" key="16">
    <source>
        <dbReference type="Proteomes" id="UP000190831"/>
    </source>
</evidence>
<dbReference type="AlphaFoldDB" id="A0A1G4MF34"/>
<dbReference type="PROSITE" id="PS00028">
    <property type="entry name" value="ZINC_FINGER_C2H2_1"/>
    <property type="match status" value="2"/>
</dbReference>
<dbReference type="Pfam" id="PF00096">
    <property type="entry name" value="zf-C2H2"/>
    <property type="match status" value="2"/>
</dbReference>
<dbReference type="SMART" id="SM00355">
    <property type="entry name" value="ZnF_C2H2"/>
    <property type="match status" value="2"/>
</dbReference>
<keyword evidence="4" id="KW-0479">Metal-binding</keyword>
<proteinExistence type="inferred from homology"/>
<evidence type="ECO:0000256" key="11">
    <source>
        <dbReference type="ARBA" id="ARBA00023242"/>
    </source>
</evidence>
<dbReference type="EMBL" id="LT598490">
    <property type="protein sequence ID" value="SCW02458.1"/>
    <property type="molecule type" value="Genomic_DNA"/>
</dbReference>
<feature type="compositionally biased region" description="Low complexity" evidence="13">
    <location>
        <begin position="369"/>
        <end position="392"/>
    </location>
</feature>
<evidence type="ECO:0000313" key="15">
    <source>
        <dbReference type="EMBL" id="SCW02458.1"/>
    </source>
</evidence>
<keyword evidence="8" id="KW-0805">Transcription regulation</keyword>
<feature type="compositionally biased region" description="Polar residues" evidence="13">
    <location>
        <begin position="350"/>
        <end position="363"/>
    </location>
</feature>
<evidence type="ECO:0000256" key="3">
    <source>
        <dbReference type="ARBA" id="ARBA00006991"/>
    </source>
</evidence>
<dbReference type="PROSITE" id="PS50157">
    <property type="entry name" value="ZINC_FINGER_C2H2_2"/>
    <property type="match status" value="2"/>
</dbReference>
<comment type="similarity">
    <text evidence="3">Belongs to the krueppel C2H2-type zinc-finger protein family.</text>
</comment>